<dbReference type="GeneID" id="78127861"/>
<feature type="transmembrane region" description="Helical" evidence="2">
    <location>
        <begin position="38"/>
        <end position="59"/>
    </location>
</feature>
<dbReference type="EMBL" id="QDAG01000009">
    <property type="protein sequence ID" value="KAE8127192.1"/>
    <property type="molecule type" value="Genomic_DNA"/>
</dbReference>
<comment type="caution">
    <text evidence="4">The sequence shown here is derived from an EMBL/GenBank/DDBJ whole genome shotgun (WGS) entry which is preliminary data.</text>
</comment>
<dbReference type="AlphaFoldDB" id="A0A5N6RZ32"/>
<sequence>MARRKENAVDSYEKDAFDTPPAGPVGVHRGKRSFSRRAMPFVAVVILAALAGLLVWGIYSGEIAKIHMPWQPSATSSQSASAPAKSSSSAAPSTSAPATASQSPSASPSQPAQTSQPAPQQTVNKSAAVQVLNGTGVTGYAGRQAATLRQSGYASVTASTYSMGQPPAASVVWYQNETDKATAQDVASTLGIANVEQSAQIGTPVVVVLMS</sequence>
<name>A0A5N6RZ32_9BIFI</name>
<evidence type="ECO:0000256" key="2">
    <source>
        <dbReference type="SAM" id="Phobius"/>
    </source>
</evidence>
<protein>
    <submittedName>
        <fullName evidence="4">LytR family transcriptional regulator</fullName>
    </submittedName>
</protein>
<feature type="domain" description="LytR/CpsA/Psr regulator C-terminal" evidence="3">
    <location>
        <begin position="128"/>
        <end position="209"/>
    </location>
</feature>
<evidence type="ECO:0000256" key="1">
    <source>
        <dbReference type="SAM" id="MobiDB-lite"/>
    </source>
</evidence>
<dbReference type="RefSeq" id="WP_152581403.1">
    <property type="nucleotide sequence ID" value="NZ_JAKVIV010000001.1"/>
</dbReference>
<feature type="region of interest" description="Disordered" evidence="1">
    <location>
        <begin position="1"/>
        <end position="29"/>
    </location>
</feature>
<feature type="compositionally biased region" description="Basic and acidic residues" evidence="1">
    <location>
        <begin position="1"/>
        <end position="17"/>
    </location>
</feature>
<feature type="region of interest" description="Disordered" evidence="1">
    <location>
        <begin position="73"/>
        <end position="124"/>
    </location>
</feature>
<dbReference type="Proteomes" id="UP000325415">
    <property type="component" value="Unassembled WGS sequence"/>
</dbReference>
<keyword evidence="5" id="KW-1185">Reference proteome</keyword>
<dbReference type="Pfam" id="PF13399">
    <property type="entry name" value="LytR_C"/>
    <property type="match status" value="1"/>
</dbReference>
<accession>A0A5N6RZ32</accession>
<dbReference type="OrthoDB" id="3242784at2"/>
<keyword evidence="2" id="KW-0472">Membrane</keyword>
<keyword evidence="2" id="KW-1133">Transmembrane helix</keyword>
<dbReference type="Gene3D" id="3.30.70.2390">
    <property type="match status" value="1"/>
</dbReference>
<gene>
    <name evidence="4" type="ORF">DDE84_09220</name>
</gene>
<dbReference type="InterPro" id="IPR027381">
    <property type="entry name" value="LytR/CpsA/Psr_C"/>
</dbReference>
<proteinExistence type="predicted"/>
<reference evidence="4 5" key="1">
    <citation type="submission" date="2018-04" db="EMBL/GenBank/DDBJ databases">
        <authorList>
            <person name="Eckel V.P."/>
            <person name="Vogel R.F."/>
        </authorList>
    </citation>
    <scope>NUCLEOTIDE SEQUENCE [LARGE SCALE GENOMIC DNA]</scope>
    <source>
        <strain evidence="5">TMW 2.1764</strain>
    </source>
</reference>
<evidence type="ECO:0000313" key="4">
    <source>
        <dbReference type="EMBL" id="KAE8127192.1"/>
    </source>
</evidence>
<keyword evidence="2" id="KW-0812">Transmembrane</keyword>
<organism evidence="4 5">
    <name type="scientific">Bifidobacterium tibiigranuli</name>
    <dbReference type="NCBI Taxonomy" id="2172043"/>
    <lineage>
        <taxon>Bacteria</taxon>
        <taxon>Bacillati</taxon>
        <taxon>Actinomycetota</taxon>
        <taxon>Actinomycetes</taxon>
        <taxon>Bifidobacteriales</taxon>
        <taxon>Bifidobacteriaceae</taxon>
        <taxon>Bifidobacterium</taxon>
    </lineage>
</organism>
<evidence type="ECO:0000259" key="3">
    <source>
        <dbReference type="Pfam" id="PF13399"/>
    </source>
</evidence>
<evidence type="ECO:0000313" key="5">
    <source>
        <dbReference type="Proteomes" id="UP000325415"/>
    </source>
</evidence>
<feature type="compositionally biased region" description="Low complexity" evidence="1">
    <location>
        <begin position="73"/>
        <end position="122"/>
    </location>
</feature>